<dbReference type="Gene3D" id="1.10.533.10">
    <property type="entry name" value="Death Domain, Fas"/>
    <property type="match status" value="1"/>
</dbReference>
<reference evidence="2" key="1">
    <citation type="submission" date="2019-08" db="EMBL/GenBank/DDBJ databases">
        <title>The improved chromosome-level genome for the pearl oyster Pinctada fucata martensii using PacBio sequencing and Hi-C.</title>
        <authorList>
            <person name="Zheng Z."/>
        </authorList>
    </citation>
    <scope>NUCLEOTIDE SEQUENCE</scope>
    <source>
        <strain evidence="2">ZZ-2019</strain>
        <tissue evidence="2">Adductor muscle</tissue>
    </source>
</reference>
<comment type="caution">
    <text evidence="2">The sequence shown here is derived from an EMBL/GenBank/DDBJ whole genome shotgun (WGS) entry which is preliminary data.</text>
</comment>
<accession>A0AA88XQ55</accession>
<name>A0AA88XQ55_PINIB</name>
<gene>
    <name evidence="2" type="ORF">FSP39_003461</name>
</gene>
<dbReference type="AlphaFoldDB" id="A0AA88XQ55"/>
<evidence type="ECO:0008006" key="4">
    <source>
        <dbReference type="Google" id="ProtNLM"/>
    </source>
</evidence>
<dbReference type="Proteomes" id="UP001186944">
    <property type="component" value="Unassembled WGS sequence"/>
</dbReference>
<sequence length="330" mass="37450">MMDDYQVRAIDIHTKDLESKGLITSHVLKVLPRNTRTEIEKIKDHQQGKKLRKFLDALKKTKDGFNLLLKGLLKEKHHNGHLVEKLQQKAKECQKAELNNKNQNAPSRENLIPQSDLSKVYEELAGAALGKCQIPPEKVTVESFGAVVDELSHCRRLLTGKDGKATGNSSLSSLITTRDQNQQNEREKDSNEKLGEIEALKEKLEEERNEKRRLQEEKEKIEIQNERKINERVREIMRKKLLAPPGLDGDFMTDPNPEGSTDTESDYEDDDDISDDSTDDRVEQLIDLDHVRLGGSSSIPTGNITIKKVQIKAHNVSFGVRPTIANLHKE</sequence>
<proteinExistence type="predicted"/>
<feature type="region of interest" description="Disordered" evidence="1">
    <location>
        <begin position="160"/>
        <end position="197"/>
    </location>
</feature>
<evidence type="ECO:0000313" key="3">
    <source>
        <dbReference type="Proteomes" id="UP001186944"/>
    </source>
</evidence>
<feature type="compositionally biased region" description="Basic and acidic residues" evidence="1">
    <location>
        <begin position="184"/>
        <end position="197"/>
    </location>
</feature>
<feature type="region of interest" description="Disordered" evidence="1">
    <location>
        <begin position="240"/>
        <end position="281"/>
    </location>
</feature>
<protein>
    <recommendedName>
        <fullName evidence="4">CARD domain-containing protein</fullName>
    </recommendedName>
</protein>
<dbReference type="EMBL" id="VSWD01000012">
    <property type="protein sequence ID" value="KAK3085447.1"/>
    <property type="molecule type" value="Genomic_DNA"/>
</dbReference>
<keyword evidence="3" id="KW-1185">Reference proteome</keyword>
<organism evidence="2 3">
    <name type="scientific">Pinctada imbricata</name>
    <name type="common">Atlantic pearl-oyster</name>
    <name type="synonym">Pinctada martensii</name>
    <dbReference type="NCBI Taxonomy" id="66713"/>
    <lineage>
        <taxon>Eukaryota</taxon>
        <taxon>Metazoa</taxon>
        <taxon>Spiralia</taxon>
        <taxon>Lophotrochozoa</taxon>
        <taxon>Mollusca</taxon>
        <taxon>Bivalvia</taxon>
        <taxon>Autobranchia</taxon>
        <taxon>Pteriomorphia</taxon>
        <taxon>Pterioida</taxon>
        <taxon>Pterioidea</taxon>
        <taxon>Pteriidae</taxon>
        <taxon>Pinctada</taxon>
    </lineage>
</organism>
<feature type="compositionally biased region" description="Polar residues" evidence="1">
    <location>
        <begin position="166"/>
        <end position="183"/>
    </location>
</feature>
<dbReference type="InterPro" id="IPR011029">
    <property type="entry name" value="DEATH-like_dom_sf"/>
</dbReference>
<feature type="compositionally biased region" description="Acidic residues" evidence="1">
    <location>
        <begin position="261"/>
        <end position="278"/>
    </location>
</feature>
<evidence type="ECO:0000313" key="2">
    <source>
        <dbReference type="EMBL" id="KAK3085447.1"/>
    </source>
</evidence>
<evidence type="ECO:0000256" key="1">
    <source>
        <dbReference type="SAM" id="MobiDB-lite"/>
    </source>
</evidence>